<keyword evidence="2 4" id="KW-0479">Metal-binding</keyword>
<dbReference type="InterPro" id="IPR036909">
    <property type="entry name" value="Cyt_c-like_dom_sf"/>
</dbReference>
<evidence type="ECO:0000259" key="5">
    <source>
        <dbReference type="PROSITE" id="PS51007"/>
    </source>
</evidence>
<dbReference type="OrthoDB" id="9811395at2"/>
<dbReference type="InterPro" id="IPR009056">
    <property type="entry name" value="Cyt_c-like_dom"/>
</dbReference>
<dbReference type="Gene3D" id="1.10.760.10">
    <property type="entry name" value="Cytochrome c-like domain"/>
    <property type="match status" value="1"/>
</dbReference>
<gene>
    <name evidence="6" type="ORF">E2488_14820</name>
</gene>
<evidence type="ECO:0000256" key="2">
    <source>
        <dbReference type="ARBA" id="ARBA00022723"/>
    </source>
</evidence>
<dbReference type="GO" id="GO:0009055">
    <property type="term" value="F:electron transfer activity"/>
    <property type="evidence" value="ECO:0007669"/>
    <property type="project" value="InterPro"/>
</dbReference>
<dbReference type="SUPFAM" id="SSF46626">
    <property type="entry name" value="Cytochrome c"/>
    <property type="match status" value="1"/>
</dbReference>
<keyword evidence="1 4" id="KW-0349">Heme</keyword>
<evidence type="ECO:0000256" key="4">
    <source>
        <dbReference type="PROSITE-ProRule" id="PRU00433"/>
    </source>
</evidence>
<keyword evidence="7" id="KW-1185">Reference proteome</keyword>
<accession>A0A4Y8AP39</accession>
<evidence type="ECO:0000313" key="7">
    <source>
        <dbReference type="Proteomes" id="UP000298517"/>
    </source>
</evidence>
<keyword evidence="3 4" id="KW-0408">Iron</keyword>
<reference evidence="6 7" key="1">
    <citation type="journal article" date="2011" name="J. Microbiol.">
        <title>Gramella jeungdoensis sp. nov., isolated from a solar saltern in Korea.</title>
        <authorList>
            <person name="Joung Y."/>
            <person name="Kim H."/>
            <person name="Jang T."/>
            <person name="Ahn T.S."/>
            <person name="Joh K."/>
        </authorList>
    </citation>
    <scope>NUCLEOTIDE SEQUENCE [LARGE SCALE GENOMIC DNA]</scope>
    <source>
        <strain evidence="6 7">KCTC 23123</strain>
    </source>
</reference>
<dbReference type="GO" id="GO:0020037">
    <property type="term" value="F:heme binding"/>
    <property type="evidence" value="ECO:0007669"/>
    <property type="project" value="InterPro"/>
</dbReference>
<evidence type="ECO:0000256" key="1">
    <source>
        <dbReference type="ARBA" id="ARBA00022617"/>
    </source>
</evidence>
<sequence>MDQEEWKVPAKYEKMTNPEEASKENISLGKNLYSKHCKSCHGKEGYGDGPKADEVDGALGDFSSEEFQAQSDGAIFYKSYIGRLDMPNFEKKMTEEDMWLTVHYMRTMAE</sequence>
<feature type="domain" description="Cytochrome c" evidence="5">
    <location>
        <begin position="24"/>
        <end position="109"/>
    </location>
</feature>
<dbReference type="GO" id="GO:0046872">
    <property type="term" value="F:metal ion binding"/>
    <property type="evidence" value="ECO:0007669"/>
    <property type="project" value="UniProtKB-KW"/>
</dbReference>
<dbReference type="Pfam" id="PF00034">
    <property type="entry name" value="Cytochrom_C"/>
    <property type="match status" value="1"/>
</dbReference>
<comment type="caution">
    <text evidence="6">The sequence shown here is derived from an EMBL/GenBank/DDBJ whole genome shotgun (WGS) entry which is preliminary data.</text>
</comment>
<evidence type="ECO:0000313" key="6">
    <source>
        <dbReference type="EMBL" id="TEW72223.1"/>
    </source>
</evidence>
<evidence type="ECO:0000256" key="3">
    <source>
        <dbReference type="ARBA" id="ARBA00023004"/>
    </source>
</evidence>
<dbReference type="AlphaFoldDB" id="A0A4Y8AP39"/>
<protein>
    <submittedName>
        <fullName evidence="6">Cytochrome c</fullName>
    </submittedName>
</protein>
<name>A0A4Y8AP39_9FLAO</name>
<dbReference type="PROSITE" id="PS51007">
    <property type="entry name" value="CYTC"/>
    <property type="match status" value="1"/>
</dbReference>
<organism evidence="6 7">
    <name type="scientific">Gramella jeungdoensis</name>
    <dbReference type="NCBI Taxonomy" id="708091"/>
    <lineage>
        <taxon>Bacteria</taxon>
        <taxon>Pseudomonadati</taxon>
        <taxon>Bacteroidota</taxon>
        <taxon>Flavobacteriia</taxon>
        <taxon>Flavobacteriales</taxon>
        <taxon>Flavobacteriaceae</taxon>
        <taxon>Christiangramia</taxon>
    </lineage>
</organism>
<dbReference type="EMBL" id="SNQI01000006">
    <property type="protein sequence ID" value="TEW72223.1"/>
    <property type="molecule type" value="Genomic_DNA"/>
</dbReference>
<dbReference type="Proteomes" id="UP000298517">
    <property type="component" value="Unassembled WGS sequence"/>
</dbReference>
<proteinExistence type="predicted"/>